<proteinExistence type="predicted"/>
<protein>
    <submittedName>
        <fullName evidence="2">DUF4305 domain-containing protein</fullName>
    </submittedName>
</protein>
<keyword evidence="1" id="KW-0812">Transmembrane</keyword>
<accession>A0A3M7TM46</accession>
<keyword evidence="1" id="KW-0472">Membrane</keyword>
<dbReference type="AlphaFoldDB" id="A0A3M7TM46"/>
<reference evidence="2 3" key="1">
    <citation type="submission" date="2018-10" db="EMBL/GenBank/DDBJ databases">
        <title>Bacillus Keqinensis sp. nov., a moderately halophilic bacterium isolated from a saline-alkaline lake.</title>
        <authorList>
            <person name="Wang H."/>
        </authorList>
    </citation>
    <scope>NUCLEOTIDE SEQUENCE [LARGE SCALE GENOMIC DNA]</scope>
    <source>
        <strain evidence="2 3">KQ-3</strain>
    </source>
</reference>
<evidence type="ECO:0000313" key="2">
    <source>
        <dbReference type="EMBL" id="RNA66605.1"/>
    </source>
</evidence>
<dbReference type="RefSeq" id="WP_122900216.1">
    <property type="nucleotide sequence ID" value="NZ_RHIB01000003.1"/>
</dbReference>
<dbReference type="Pfam" id="PF14146">
    <property type="entry name" value="DUF4305"/>
    <property type="match status" value="1"/>
</dbReference>
<evidence type="ECO:0000313" key="3">
    <source>
        <dbReference type="Proteomes" id="UP000278746"/>
    </source>
</evidence>
<dbReference type="Proteomes" id="UP000278746">
    <property type="component" value="Unassembled WGS sequence"/>
</dbReference>
<dbReference type="EMBL" id="RHIB01000003">
    <property type="protein sequence ID" value="RNA66605.1"/>
    <property type="molecule type" value="Genomic_DNA"/>
</dbReference>
<comment type="caution">
    <text evidence="2">The sequence shown here is derived from an EMBL/GenBank/DDBJ whole genome shotgun (WGS) entry which is preliminary data.</text>
</comment>
<feature type="transmembrane region" description="Helical" evidence="1">
    <location>
        <begin position="35"/>
        <end position="56"/>
    </location>
</feature>
<sequence length="67" mass="7914">MRKSPMFWAVLYFSIATMFVFLATQQNARTDGWDFLTIILIVVATIDYVIAFRFFGMARRVKKNEKK</sequence>
<gene>
    <name evidence="2" type="ORF">EBO34_15405</name>
</gene>
<keyword evidence="3" id="KW-1185">Reference proteome</keyword>
<dbReference type="OrthoDB" id="2355666at2"/>
<keyword evidence="1" id="KW-1133">Transmembrane helix</keyword>
<organism evidence="2 3">
    <name type="scientific">Alteribacter keqinensis</name>
    <dbReference type="NCBI Taxonomy" id="2483800"/>
    <lineage>
        <taxon>Bacteria</taxon>
        <taxon>Bacillati</taxon>
        <taxon>Bacillota</taxon>
        <taxon>Bacilli</taxon>
        <taxon>Bacillales</taxon>
        <taxon>Bacillaceae</taxon>
        <taxon>Alteribacter</taxon>
    </lineage>
</organism>
<name>A0A3M7TM46_9BACI</name>
<dbReference type="InterPro" id="IPR025426">
    <property type="entry name" value="DUF4305"/>
</dbReference>
<feature type="transmembrane region" description="Helical" evidence="1">
    <location>
        <begin position="7"/>
        <end position="23"/>
    </location>
</feature>
<evidence type="ECO:0000256" key="1">
    <source>
        <dbReference type="SAM" id="Phobius"/>
    </source>
</evidence>